<feature type="transmembrane region" description="Helical" evidence="5">
    <location>
        <begin position="624"/>
        <end position="646"/>
    </location>
</feature>
<evidence type="ECO:0000256" key="3">
    <source>
        <dbReference type="ARBA" id="ARBA00022989"/>
    </source>
</evidence>
<dbReference type="AlphaFoldDB" id="M2R2E3"/>
<dbReference type="STRING" id="914234.M2R2E3"/>
<evidence type="ECO:0000313" key="8">
    <source>
        <dbReference type="EMBL" id="EMD38705.1"/>
    </source>
</evidence>
<feature type="transmembrane region" description="Helical" evidence="5">
    <location>
        <begin position="58"/>
        <end position="78"/>
    </location>
</feature>
<evidence type="ECO:0000259" key="6">
    <source>
        <dbReference type="Pfam" id="PF10334"/>
    </source>
</evidence>
<keyword evidence="9" id="KW-1185">Reference proteome</keyword>
<dbReference type="Pfam" id="PF10334">
    <property type="entry name" value="BRE4"/>
    <property type="match status" value="1"/>
</dbReference>
<dbReference type="OrthoDB" id="68611at2759"/>
<dbReference type="PANTHER" id="PTHR47804">
    <property type="entry name" value="60S RIBOSOMAL PROTEIN L19"/>
    <property type="match status" value="1"/>
</dbReference>
<evidence type="ECO:0000256" key="5">
    <source>
        <dbReference type="SAM" id="Phobius"/>
    </source>
</evidence>
<dbReference type="InterPro" id="IPR018820">
    <property type="entry name" value="BRE4-related_DUF2421"/>
</dbReference>
<dbReference type="PANTHER" id="PTHR47804:SF3">
    <property type="entry name" value="PROTEIN BRE4"/>
    <property type="match status" value="1"/>
</dbReference>
<proteinExistence type="predicted"/>
<accession>M2R2E3</accession>
<dbReference type="GO" id="GO:0016020">
    <property type="term" value="C:membrane"/>
    <property type="evidence" value="ECO:0007669"/>
    <property type="project" value="UniProtKB-SubCell"/>
</dbReference>
<evidence type="ECO:0000256" key="1">
    <source>
        <dbReference type="ARBA" id="ARBA00004141"/>
    </source>
</evidence>
<gene>
    <name evidence="8" type="ORF">CERSUDRAFT_113885</name>
</gene>
<dbReference type="InterPro" id="IPR052430">
    <property type="entry name" value="IVT-Associated"/>
</dbReference>
<evidence type="ECO:0000256" key="4">
    <source>
        <dbReference type="ARBA" id="ARBA00023136"/>
    </source>
</evidence>
<feature type="domain" description="DUF2421" evidence="6">
    <location>
        <begin position="658"/>
        <end position="794"/>
    </location>
</feature>
<dbReference type="EMBL" id="KB445795">
    <property type="protein sequence ID" value="EMD38705.1"/>
    <property type="molecule type" value="Genomic_DNA"/>
</dbReference>
<keyword evidence="3 5" id="KW-1133">Transmembrane helix</keyword>
<evidence type="ECO:0000313" key="9">
    <source>
        <dbReference type="Proteomes" id="UP000016930"/>
    </source>
</evidence>
<name>M2R2E3_CERS8</name>
<reference evidence="8 9" key="1">
    <citation type="journal article" date="2012" name="Proc. Natl. Acad. Sci. U.S.A.">
        <title>Comparative genomics of Ceriporiopsis subvermispora and Phanerochaete chrysosporium provide insight into selective ligninolysis.</title>
        <authorList>
            <person name="Fernandez-Fueyo E."/>
            <person name="Ruiz-Duenas F.J."/>
            <person name="Ferreira P."/>
            <person name="Floudas D."/>
            <person name="Hibbett D.S."/>
            <person name="Canessa P."/>
            <person name="Larrondo L.F."/>
            <person name="James T.Y."/>
            <person name="Seelenfreund D."/>
            <person name="Lobos S."/>
            <person name="Polanco R."/>
            <person name="Tello M."/>
            <person name="Honda Y."/>
            <person name="Watanabe T."/>
            <person name="Watanabe T."/>
            <person name="Ryu J.S."/>
            <person name="Kubicek C.P."/>
            <person name="Schmoll M."/>
            <person name="Gaskell J."/>
            <person name="Hammel K.E."/>
            <person name="St John F.J."/>
            <person name="Vanden Wymelenberg A."/>
            <person name="Sabat G."/>
            <person name="Splinter BonDurant S."/>
            <person name="Syed K."/>
            <person name="Yadav J.S."/>
            <person name="Doddapaneni H."/>
            <person name="Subramanian V."/>
            <person name="Lavin J.L."/>
            <person name="Oguiza J.A."/>
            <person name="Perez G."/>
            <person name="Pisabarro A.G."/>
            <person name="Ramirez L."/>
            <person name="Santoyo F."/>
            <person name="Master E."/>
            <person name="Coutinho P.M."/>
            <person name="Henrissat B."/>
            <person name="Lombard V."/>
            <person name="Magnuson J.K."/>
            <person name="Kuees U."/>
            <person name="Hori C."/>
            <person name="Igarashi K."/>
            <person name="Samejima M."/>
            <person name="Held B.W."/>
            <person name="Barry K.W."/>
            <person name="LaButti K.M."/>
            <person name="Lapidus A."/>
            <person name="Lindquist E.A."/>
            <person name="Lucas S.M."/>
            <person name="Riley R."/>
            <person name="Salamov A.A."/>
            <person name="Hoffmeister D."/>
            <person name="Schwenk D."/>
            <person name="Hadar Y."/>
            <person name="Yarden O."/>
            <person name="de Vries R.P."/>
            <person name="Wiebenga A."/>
            <person name="Stenlid J."/>
            <person name="Eastwood D."/>
            <person name="Grigoriev I.V."/>
            <person name="Berka R.M."/>
            <person name="Blanchette R.A."/>
            <person name="Kersten P."/>
            <person name="Martinez A.T."/>
            <person name="Vicuna R."/>
            <person name="Cullen D."/>
        </authorList>
    </citation>
    <scope>NUCLEOTIDE SEQUENCE [LARGE SCALE GENOMIC DNA]</scope>
    <source>
        <strain evidence="8 9">B</strain>
    </source>
</reference>
<sequence length="901" mass="101136">MGALLGIGVSTLAKYLAALCPPDSASSRAICAVFLLLITFFAGLTKSRLARLQLSTRISCFVSIWILTNDIGVPSAVLPDSGNFLWITISAAVTCLISLLFVMSILRWSSSSFETEMIATFAALRECLSMSLDHMCAGKATTLDVSAYQRLCDQLLRRSISLNETYSQAAFEIRVGRLSLKSIRPFIGILEHLRRELAWGMSPVKSVRSRPSSRFSTIRRNPHSATTVKFLTATEAPALSLGNAIIVSMKAVERLVQVTFYQGPYSGGARTAGYTDSEKLCVASAVEGLLAARDEAREQLAKIFDEMEIEWRRTSSEEHLPEEILDRSLAMIALLQMSQEMRSALQIAQRLAALHEESRPRLWLPRLSLSWLGVPPGPFIFDDRSAQMQATGLTNNTEPSMADLEVGLSVAETRQGLAEQAYNAEARLLPSGLTYWTFTKRPKFDLKASCSWQWFTALMCALWSHPRVLRLRLRLSEVWRAMQHSGHLRHAAKNVLGVALLTFPAFMPANSSGRQWFTQYHGQWMTISYLWVLETNTGATWRTGYLRLIGTILGAAYAYLTWVIAKTNAYGLVALVTAADVPITWIITRTSVAPLAVPASVALPPIAFAKYISPDTTDSVLTLAILRALMIGAGILAALLMNSLIFPRHCRVLFLRDTSRTLGLLSCLYLTLSHDMFHSHGRSLRDNDKRKTLKLELQIRNALYRLSALIETMHDELSLLPKPLAHYRRVVNTLQKLLDLMTGLRKIRENIPRKETVANVFNERREFMSCVCIVLFACQNAFRAREPLPQFIPSARHAFGNLETHVQDCIRQAREEDAHAMGLSLVYAFAEQEVMKNMVDTLEELLETTGRLFGTSTWLTHDSRWSRMTVNDDGDHGWYSTFKWDESQPLRPEMIRQYSVL</sequence>
<dbReference type="InterPro" id="IPR049453">
    <property type="entry name" value="Memb_transporter_dom"/>
</dbReference>
<dbReference type="Pfam" id="PF13515">
    <property type="entry name" value="FUSC_2"/>
    <property type="match status" value="1"/>
</dbReference>
<evidence type="ECO:0000256" key="2">
    <source>
        <dbReference type="ARBA" id="ARBA00022692"/>
    </source>
</evidence>
<keyword evidence="2 5" id="KW-0812">Transmembrane</keyword>
<feature type="domain" description="Integral membrane bound transporter" evidence="7">
    <location>
        <begin position="515"/>
        <end position="641"/>
    </location>
</feature>
<feature type="transmembrane region" description="Helical" evidence="5">
    <location>
        <begin position="545"/>
        <end position="564"/>
    </location>
</feature>
<keyword evidence="4 5" id="KW-0472">Membrane</keyword>
<dbReference type="HOGENOM" id="CLU_004825_0_0_1"/>
<protein>
    <submittedName>
        <fullName evidence="8">Uncharacterized protein</fullName>
    </submittedName>
</protein>
<feature type="transmembrane region" description="Helical" evidence="5">
    <location>
        <begin position="28"/>
        <end position="46"/>
    </location>
</feature>
<feature type="transmembrane region" description="Helical" evidence="5">
    <location>
        <begin position="84"/>
        <end position="106"/>
    </location>
</feature>
<organism evidence="8 9">
    <name type="scientific">Ceriporiopsis subvermispora (strain B)</name>
    <name type="common">White-rot fungus</name>
    <name type="synonym">Gelatoporia subvermispora</name>
    <dbReference type="NCBI Taxonomy" id="914234"/>
    <lineage>
        <taxon>Eukaryota</taxon>
        <taxon>Fungi</taxon>
        <taxon>Dikarya</taxon>
        <taxon>Basidiomycota</taxon>
        <taxon>Agaricomycotina</taxon>
        <taxon>Agaricomycetes</taxon>
        <taxon>Polyporales</taxon>
        <taxon>Gelatoporiaceae</taxon>
        <taxon>Gelatoporia</taxon>
    </lineage>
</organism>
<dbReference type="Proteomes" id="UP000016930">
    <property type="component" value="Unassembled WGS sequence"/>
</dbReference>
<evidence type="ECO:0000259" key="7">
    <source>
        <dbReference type="Pfam" id="PF13515"/>
    </source>
</evidence>
<comment type="subcellular location">
    <subcellularLocation>
        <location evidence="1">Membrane</location>
        <topology evidence="1">Multi-pass membrane protein</topology>
    </subcellularLocation>
</comment>